<evidence type="ECO:0000313" key="6">
    <source>
        <dbReference type="WBParaSite" id="nRc.2.0.1.t13584-RA"/>
    </source>
</evidence>
<dbReference type="GO" id="GO:0005524">
    <property type="term" value="F:ATP binding"/>
    <property type="evidence" value="ECO:0007669"/>
    <property type="project" value="InterPro"/>
</dbReference>
<dbReference type="WBParaSite" id="nRc.2.0.1.t13584-RA">
    <property type="protein sequence ID" value="nRc.2.0.1.t13584-RA"/>
    <property type="gene ID" value="nRc.2.0.1.g13584"/>
</dbReference>
<evidence type="ECO:0000256" key="1">
    <source>
        <dbReference type="ARBA" id="ARBA00022679"/>
    </source>
</evidence>
<dbReference type="PANTHER" id="PTHR43290">
    <property type="entry name" value="MEVALONATE KINASE"/>
    <property type="match status" value="1"/>
</dbReference>
<dbReference type="GO" id="GO:0006695">
    <property type="term" value="P:cholesterol biosynthetic process"/>
    <property type="evidence" value="ECO:0007669"/>
    <property type="project" value="TreeGrafter"/>
</dbReference>
<dbReference type="InterPro" id="IPR020568">
    <property type="entry name" value="Ribosomal_Su5_D2-typ_SF"/>
</dbReference>
<accession>A0A915IIE5</accession>
<reference evidence="6" key="1">
    <citation type="submission" date="2022-11" db="UniProtKB">
        <authorList>
            <consortium name="WormBaseParasite"/>
        </authorList>
    </citation>
    <scope>IDENTIFICATION</scope>
</reference>
<dbReference type="InterPro" id="IPR006204">
    <property type="entry name" value="GHMP_kinase_N_dom"/>
</dbReference>
<evidence type="ECO:0000313" key="5">
    <source>
        <dbReference type="Proteomes" id="UP000887565"/>
    </source>
</evidence>
<organism evidence="5 6">
    <name type="scientific">Romanomermis culicivorax</name>
    <name type="common">Nematode worm</name>
    <dbReference type="NCBI Taxonomy" id="13658"/>
    <lineage>
        <taxon>Eukaryota</taxon>
        <taxon>Metazoa</taxon>
        <taxon>Ecdysozoa</taxon>
        <taxon>Nematoda</taxon>
        <taxon>Enoplea</taxon>
        <taxon>Dorylaimia</taxon>
        <taxon>Mermithida</taxon>
        <taxon>Mermithoidea</taxon>
        <taxon>Mermithidae</taxon>
        <taxon>Romanomermis</taxon>
    </lineage>
</organism>
<dbReference type="InterPro" id="IPR006205">
    <property type="entry name" value="Mev_gal_kin"/>
</dbReference>
<keyword evidence="2" id="KW-0418">Kinase</keyword>
<dbReference type="Proteomes" id="UP000887565">
    <property type="component" value="Unplaced"/>
</dbReference>
<dbReference type="AlphaFoldDB" id="A0A915IIE5"/>
<feature type="domain" description="GHMP kinase N-terminal" evidence="4">
    <location>
        <begin position="70"/>
        <end position="161"/>
    </location>
</feature>
<evidence type="ECO:0000259" key="4">
    <source>
        <dbReference type="Pfam" id="PF00288"/>
    </source>
</evidence>
<dbReference type="GO" id="GO:0019287">
    <property type="term" value="P:isopentenyl diphosphate biosynthetic process, mevalonate pathway"/>
    <property type="evidence" value="ECO:0007669"/>
    <property type="project" value="TreeGrafter"/>
</dbReference>
<dbReference type="SUPFAM" id="SSF54211">
    <property type="entry name" value="Ribosomal protein S5 domain 2-like"/>
    <property type="match status" value="1"/>
</dbReference>
<keyword evidence="5" id="KW-1185">Reference proteome</keyword>
<dbReference type="PANTHER" id="PTHR43290:SF2">
    <property type="entry name" value="MEVALONATE KINASE"/>
    <property type="match status" value="1"/>
</dbReference>
<sequence length="268" mass="29642">MWLMHNGVEVCIDKNKFYGIPDIGASDGFPPSLEVVVPVARRLSGTCDDQTGVQHLAVLAFWYLLVGVAHFKRNLPAVKVTVRFKLPSCVGLGSSGAYCVCIAAALLEVAGLIPKPNINIDIDDCSTWPENHLDIIRKWAASAESLIHGRASGLDAAVCTYEIESFLEVYLQETQGLFQSTLSSLKSTTIDYHLIYPYLANLRQACWQGSSQKCQFYETEKCQKNFPQVVENIFEAVDAISVEAIELLTKCVADNRKVCSEDEHHALQ</sequence>
<dbReference type="Gene3D" id="3.30.230.10">
    <property type="match status" value="1"/>
</dbReference>
<evidence type="ECO:0000256" key="3">
    <source>
        <dbReference type="ARBA" id="ARBA00029438"/>
    </source>
</evidence>
<dbReference type="InterPro" id="IPR014721">
    <property type="entry name" value="Ribsml_uS5_D2-typ_fold_subgr"/>
</dbReference>
<dbReference type="Pfam" id="PF00288">
    <property type="entry name" value="GHMP_kinases_N"/>
    <property type="match status" value="1"/>
</dbReference>
<keyword evidence="1" id="KW-0808">Transferase</keyword>
<dbReference type="GO" id="GO:0004496">
    <property type="term" value="F:mevalonate kinase activity"/>
    <property type="evidence" value="ECO:0007669"/>
    <property type="project" value="InterPro"/>
</dbReference>
<dbReference type="GO" id="GO:0005829">
    <property type="term" value="C:cytosol"/>
    <property type="evidence" value="ECO:0007669"/>
    <property type="project" value="TreeGrafter"/>
</dbReference>
<comment type="pathway">
    <text evidence="3">Isoprenoid biosynthesis; isopentenyl diphosphate biosynthesis via mevalonate pathway; isopentenyl diphosphate from (R)-mevalonate: step 1/3.</text>
</comment>
<name>A0A915IIE5_ROMCU</name>
<protein>
    <submittedName>
        <fullName evidence="6">GHMP kinase N-terminal domain-containing protein</fullName>
    </submittedName>
</protein>
<proteinExistence type="predicted"/>
<evidence type="ECO:0000256" key="2">
    <source>
        <dbReference type="ARBA" id="ARBA00022777"/>
    </source>
</evidence>